<dbReference type="Proteomes" id="UP000198297">
    <property type="component" value="Unassembled WGS sequence"/>
</dbReference>
<accession>A0A238YNR5</accession>
<reference evidence="1 2" key="1">
    <citation type="submission" date="2017-06" db="EMBL/GenBank/DDBJ databases">
        <authorList>
            <person name="Kim H.J."/>
            <person name="Triplett B.A."/>
        </authorList>
    </citation>
    <scope>NUCLEOTIDE SEQUENCE [LARGE SCALE GENOMIC DNA]</scope>
    <source>
        <strain evidence="1 2">DSM 19316</strain>
    </source>
</reference>
<name>A0A238YNR5_HALEZ</name>
<proteinExistence type="predicted"/>
<dbReference type="EMBL" id="FZNK01000016">
    <property type="protein sequence ID" value="SNR72785.1"/>
    <property type="molecule type" value="Genomic_DNA"/>
</dbReference>
<organism evidence="1 2">
    <name type="scientific">Halorubrum ezzemoulense</name>
    <name type="common">Halorubrum chaoviator</name>
    <dbReference type="NCBI Taxonomy" id="337243"/>
    <lineage>
        <taxon>Archaea</taxon>
        <taxon>Methanobacteriati</taxon>
        <taxon>Methanobacteriota</taxon>
        <taxon>Stenosarchaea group</taxon>
        <taxon>Halobacteria</taxon>
        <taxon>Halobacteriales</taxon>
        <taxon>Haloferacaceae</taxon>
        <taxon>Halorubrum</taxon>
    </lineage>
</organism>
<dbReference type="AlphaFoldDB" id="A0A238YNR5"/>
<gene>
    <name evidence="1" type="ORF">SAMN06266787_1164</name>
</gene>
<evidence type="ECO:0000313" key="2">
    <source>
        <dbReference type="Proteomes" id="UP000198297"/>
    </source>
</evidence>
<evidence type="ECO:0000313" key="1">
    <source>
        <dbReference type="EMBL" id="SNR72785.1"/>
    </source>
</evidence>
<sequence length="384" mass="42213">MGGPTGLTGIRGEAFPARSLIRLDIDSDDANTVRAFQTFRLPELLLSGYRQRFTPSRSIRALQRTAIDTLFNAARGRTDIELAADQISSSCETARQLQETWRPAATTVDRFFVSTMISEEGYLTQMAAVFDAMHPETDEDAILTTLRDQAAEFTASVPDEAIRETLSEVASTYGRVPSEAVADVALDAPFQLGPEHSPISSFDPYERLVRAADELDFVDDVPSFSAQELRERLRRNIEKDGSATRLENPLLTTPMKTVDPERFPTPDVDQVPLSGAARDQAITRCFCQGGFGAVIYSTPDSTDRLINPTVASKPLHEDTYETYWHRAYLGTELLTQLVSEESLDPLDCPLCAISTDQCGGDHCGSRSVLEPISEIVDPLSSALP</sequence>
<protein>
    <submittedName>
        <fullName evidence="1">Uncharacterized protein</fullName>
    </submittedName>
</protein>